<evidence type="ECO:0000313" key="3">
    <source>
        <dbReference type="Proteomes" id="UP000020218"/>
    </source>
</evidence>
<dbReference type="InterPro" id="IPR050708">
    <property type="entry name" value="T6SS_VgrG/RHS"/>
</dbReference>
<dbReference type="PRINTS" id="PR00394">
    <property type="entry name" value="RHSPROTEIN"/>
</dbReference>
<reference evidence="2" key="1">
    <citation type="submission" date="2014-02" db="EMBL/GenBank/DDBJ databases">
        <title>Expanding our view of genomic diversity in Candidatus Accumulibacter clades.</title>
        <authorList>
            <person name="Skennerton C.T."/>
            <person name="Barr J.J."/>
            <person name="Slater F.R."/>
            <person name="Bond P.L."/>
            <person name="Tyson G.W."/>
        </authorList>
    </citation>
    <scope>NUCLEOTIDE SEQUENCE [LARGE SCALE GENOMIC DNA]</scope>
</reference>
<dbReference type="PATRIC" id="fig|1454001.3.peg.2523"/>
<name>A0A011NQ22_9PROT</name>
<dbReference type="InterPro" id="IPR018247">
    <property type="entry name" value="EF_Hand_1_Ca_BS"/>
</dbReference>
<dbReference type="EC" id="3.2.1.14" evidence="2"/>
<dbReference type="STRING" id="1454001.AW08_02470"/>
<evidence type="ECO:0000313" key="2">
    <source>
        <dbReference type="EMBL" id="EXI66565.1"/>
    </source>
</evidence>
<dbReference type="Proteomes" id="UP000020218">
    <property type="component" value="Unassembled WGS sequence"/>
</dbReference>
<accession>A0A011NQ22</accession>
<protein>
    <submittedName>
        <fullName evidence="2">Chitodextrinase</fullName>
        <ecNumber evidence="2">3.2.1.14</ecNumber>
    </submittedName>
</protein>
<feature type="domain" description="PKD/Chitinase" evidence="1">
    <location>
        <begin position="227"/>
        <end position="318"/>
    </location>
</feature>
<dbReference type="GO" id="GO:0008843">
    <property type="term" value="F:endochitinase activity"/>
    <property type="evidence" value="ECO:0007669"/>
    <property type="project" value="UniProtKB-EC"/>
</dbReference>
<evidence type="ECO:0000259" key="1">
    <source>
        <dbReference type="SMART" id="SM00089"/>
    </source>
</evidence>
<gene>
    <name evidence="2" type="primary">endo I</name>
    <name evidence="2" type="ORF">AW08_02470</name>
</gene>
<dbReference type="Pfam" id="PF17957">
    <property type="entry name" value="Big_7"/>
    <property type="match status" value="3"/>
</dbReference>
<dbReference type="PROSITE" id="PS00018">
    <property type="entry name" value="EF_HAND_1"/>
    <property type="match status" value="1"/>
</dbReference>
<dbReference type="SMART" id="SM00089">
    <property type="entry name" value="PKD"/>
    <property type="match status" value="3"/>
</dbReference>
<keyword evidence="3" id="KW-1185">Reference proteome</keyword>
<feature type="domain" description="PKD/Chitinase" evidence="1">
    <location>
        <begin position="133"/>
        <end position="222"/>
    </location>
</feature>
<dbReference type="InterPro" id="IPR013783">
    <property type="entry name" value="Ig-like_fold"/>
</dbReference>
<organism evidence="2 3">
    <name type="scientific">Candidatus Accumulibacter adjunctus</name>
    <dbReference type="NCBI Taxonomy" id="1454001"/>
    <lineage>
        <taxon>Bacteria</taxon>
        <taxon>Pseudomonadati</taxon>
        <taxon>Pseudomonadota</taxon>
        <taxon>Betaproteobacteria</taxon>
        <taxon>Candidatus Accumulibacter</taxon>
    </lineage>
</organism>
<proteinExistence type="predicted"/>
<feature type="domain" description="PKD/Chitinase" evidence="1">
    <location>
        <begin position="319"/>
        <end position="412"/>
    </location>
</feature>
<comment type="caution">
    <text evidence="2">The sequence shown here is derived from an EMBL/GenBank/DDBJ whole genome shotgun (WGS) entry which is preliminary data.</text>
</comment>
<keyword evidence="2" id="KW-0326">Glycosidase</keyword>
<dbReference type="AlphaFoldDB" id="A0A011NQ22"/>
<sequence>MRSLSQELRPPTFCARAGCGMLGGARSANRPDCRLTTRQSRGFLLMKALVGLLLASLVLLARAQAACDVDTDGDIDRDDLGLIQRAILTRAAAIGPSDPRDADGNGIINSLDGRFCALRCTRPGCATSNSPPSVSFTAPVAGASYLAPAVITLTASATDPDGTIARVEFFHGTTRIGSATTAPYTVTWDGVPAGSYSLSALATDGQGATTSSPARLVTVNPTNTPPTVSLTAPADGSVHALLATLTLSATASGIEVDTPITRVDFFHGSTLIGGSTTAPYTTTWTPTMPGTYSLTAIATDSAGGITNSAPRTVTVQGANQLPSVSLTSPVASQSFTAPANISLVAMASDVDGRIARVEFFQGSTAIGSAIVPPYGITWNNVPAGTYSLTARATDNLGATRNSTPVPITVTGGGPTILYLHGDHLGTPRVATNEANAVVWRNLPTTEPFGTALPEEDPDGDGRATVIHLRFPGQYFDRETMLHYNYFRDYDPLVGRYTQSDPIGLAGGINTYSYVAGNPISKIDPLGLTAIAFDPSTGTLRVDPELDGRSPYNMPASSGKPNCGCDASAKDRGPIPSGSYTLHTSQLSNPGRIGDILRNMRGDWGDWRAPLTPDPGTNTLDRSGFFLHGGSYPGSAGCIDVGGGVFGNSQTDQLLRDILSDPDGRVPVIVK</sequence>
<keyword evidence="2" id="KW-0378">Hydrolase</keyword>
<dbReference type="PANTHER" id="PTHR32305">
    <property type="match status" value="1"/>
</dbReference>
<dbReference type="PANTHER" id="PTHR32305:SF15">
    <property type="entry name" value="PROTEIN RHSA-RELATED"/>
    <property type="match status" value="1"/>
</dbReference>
<dbReference type="InterPro" id="IPR022385">
    <property type="entry name" value="Rhs_assc_core"/>
</dbReference>
<dbReference type="Gene3D" id="2.60.40.10">
    <property type="entry name" value="Immunoglobulins"/>
    <property type="match status" value="3"/>
</dbReference>
<dbReference type="InterPro" id="IPR022409">
    <property type="entry name" value="PKD/Chitinase_dom"/>
</dbReference>
<dbReference type="NCBIfam" id="TIGR03696">
    <property type="entry name" value="Rhs_assc_core"/>
    <property type="match status" value="1"/>
</dbReference>
<dbReference type="EMBL" id="JFAX01000014">
    <property type="protein sequence ID" value="EXI66565.1"/>
    <property type="molecule type" value="Genomic_DNA"/>
</dbReference>